<accession>A0A9E8ZFB5</accession>
<dbReference type="AlphaFoldDB" id="A0A9E8ZFB5"/>
<gene>
    <name evidence="1" type="ORF">OXH18_01825</name>
</gene>
<dbReference type="KEGG" id="tsin:OXH18_01825"/>
<evidence type="ECO:0000313" key="2">
    <source>
        <dbReference type="Proteomes" id="UP001163152"/>
    </source>
</evidence>
<keyword evidence="2" id="KW-1185">Reference proteome</keyword>
<name>A0A9E8ZFB5_9CYAN</name>
<protein>
    <submittedName>
        <fullName evidence="1">Uncharacterized protein</fullName>
    </submittedName>
</protein>
<organism evidence="1 2">
    <name type="scientific">Thermocoleostomius sinensis A174</name>
    <dbReference type="NCBI Taxonomy" id="2016057"/>
    <lineage>
        <taxon>Bacteria</taxon>
        <taxon>Bacillati</taxon>
        <taxon>Cyanobacteriota</taxon>
        <taxon>Cyanophyceae</taxon>
        <taxon>Oculatellales</taxon>
        <taxon>Oculatellaceae</taxon>
        <taxon>Thermocoleostomius</taxon>
    </lineage>
</organism>
<proteinExistence type="predicted"/>
<dbReference type="RefSeq" id="WP_268610722.1">
    <property type="nucleotide sequence ID" value="NZ_CP113797.1"/>
</dbReference>
<dbReference type="EMBL" id="CP113797">
    <property type="protein sequence ID" value="WAL60762.1"/>
    <property type="molecule type" value="Genomic_DNA"/>
</dbReference>
<reference evidence="1" key="1">
    <citation type="submission" date="2022-12" db="EMBL/GenBank/DDBJ databases">
        <title>Polyphasic identification of a Novel Hot-Spring Cyanobacterium Ocullathermofonsia sinensis gen nov. sp. nov. and Genomic Insights on its Adaptations to the Thermal Habitat.</title>
        <authorList>
            <person name="Daroch M."/>
            <person name="Tang J."/>
            <person name="Jiang Y."/>
        </authorList>
    </citation>
    <scope>NUCLEOTIDE SEQUENCE</scope>
    <source>
        <strain evidence="1">PKUAC-SCTA174</strain>
    </source>
</reference>
<sequence>MSSQEIFGETLQLLQIQIESLQKNAKCKQLTPNQMIVWLQGLIEGLNDSKRSLSELAKIDQEVESKKRIYYHIAEFLQDHFHQSSNKIHFSTYLNTVYLLCQEQDARIVYSQVYSKQAYQLEDIVRRHCLKVEAKYERFQEQKIYRRQLTMTAHKENRPVNQLTSQETEAAIIERRSVVDQFTWRELPASVQQAFVQSRKNYCNVRIYPVHSCNQVCCCGYSLISNS</sequence>
<dbReference type="Proteomes" id="UP001163152">
    <property type="component" value="Chromosome"/>
</dbReference>
<evidence type="ECO:0000313" key="1">
    <source>
        <dbReference type="EMBL" id="WAL60762.1"/>
    </source>
</evidence>